<dbReference type="InterPro" id="IPR018378">
    <property type="entry name" value="C-type_lectin_CS"/>
</dbReference>
<keyword evidence="4" id="KW-0812">Transmembrane</keyword>
<evidence type="ECO:0000256" key="2">
    <source>
        <dbReference type="ARBA" id="ARBA00023157"/>
    </source>
</evidence>
<evidence type="ECO:0000259" key="5">
    <source>
        <dbReference type="PROSITE" id="PS50041"/>
    </source>
</evidence>
<keyword evidence="2" id="KW-1015">Disulfide bond</keyword>
<gene>
    <name evidence="6" type="ORF">AGOR_G00188890</name>
</gene>
<dbReference type="PROSITE" id="PS50041">
    <property type="entry name" value="C_TYPE_LECTIN_2"/>
    <property type="match status" value="1"/>
</dbReference>
<keyword evidence="1" id="KW-0430">Lectin</keyword>
<evidence type="ECO:0000256" key="1">
    <source>
        <dbReference type="ARBA" id="ARBA00022734"/>
    </source>
</evidence>
<dbReference type="EMBL" id="JAERUA010000018">
    <property type="protein sequence ID" value="KAI1887302.1"/>
    <property type="molecule type" value="Genomic_DNA"/>
</dbReference>
<sequence>MEMSDVIYANVERVRNIKSRTTPDQNPPNSPGEQHTGRRTYRLTAVCLGILTVLQLNIITALCFYSQRDQLQSDYRSVIAEKGLGHLCPPGWIKFSSSCYYVSRERKTWSDSRQYCRDRDADLVIINDKEERMYFTVFRILWIGLTDSNEEGTWKWVDGTTLITGYWRSGEPNNVGSGEDCAVMHPEGWNDLPCTNKAYWVCEKPAP</sequence>
<dbReference type="Proteomes" id="UP000829720">
    <property type="component" value="Unassembled WGS sequence"/>
</dbReference>
<comment type="caution">
    <text evidence="6">The sequence shown here is derived from an EMBL/GenBank/DDBJ whole genome shotgun (WGS) entry which is preliminary data.</text>
</comment>
<accession>A0A8T3CUN5</accession>
<dbReference type="SMART" id="SM00034">
    <property type="entry name" value="CLECT"/>
    <property type="match status" value="1"/>
</dbReference>
<dbReference type="InterPro" id="IPR016186">
    <property type="entry name" value="C-type_lectin-like/link_sf"/>
</dbReference>
<dbReference type="AlphaFoldDB" id="A0A8T3CUN5"/>
<feature type="domain" description="C-type lectin" evidence="5">
    <location>
        <begin position="95"/>
        <end position="203"/>
    </location>
</feature>
<evidence type="ECO:0000256" key="4">
    <source>
        <dbReference type="SAM" id="Phobius"/>
    </source>
</evidence>
<protein>
    <recommendedName>
        <fullName evidence="5">C-type lectin domain-containing protein</fullName>
    </recommendedName>
</protein>
<keyword evidence="4" id="KW-0472">Membrane</keyword>
<feature type="region of interest" description="Disordered" evidence="3">
    <location>
        <begin position="17"/>
        <end position="36"/>
    </location>
</feature>
<keyword evidence="4" id="KW-1133">Transmembrane helix</keyword>
<dbReference type="GO" id="GO:0030246">
    <property type="term" value="F:carbohydrate binding"/>
    <property type="evidence" value="ECO:0007669"/>
    <property type="project" value="UniProtKB-KW"/>
</dbReference>
<dbReference type="OrthoDB" id="6337382at2759"/>
<evidence type="ECO:0000256" key="3">
    <source>
        <dbReference type="SAM" id="MobiDB-lite"/>
    </source>
</evidence>
<name>A0A8T3CUN5_9TELE</name>
<organism evidence="6 7">
    <name type="scientific">Albula goreensis</name>
    <dbReference type="NCBI Taxonomy" id="1534307"/>
    <lineage>
        <taxon>Eukaryota</taxon>
        <taxon>Metazoa</taxon>
        <taxon>Chordata</taxon>
        <taxon>Craniata</taxon>
        <taxon>Vertebrata</taxon>
        <taxon>Euteleostomi</taxon>
        <taxon>Actinopterygii</taxon>
        <taxon>Neopterygii</taxon>
        <taxon>Teleostei</taxon>
        <taxon>Albuliformes</taxon>
        <taxon>Albulidae</taxon>
        <taxon>Albula</taxon>
    </lineage>
</organism>
<keyword evidence="7" id="KW-1185">Reference proteome</keyword>
<dbReference type="PANTHER" id="PTHR22803">
    <property type="entry name" value="MANNOSE, PHOSPHOLIPASE, LECTIN RECEPTOR RELATED"/>
    <property type="match status" value="1"/>
</dbReference>
<dbReference type="Gene3D" id="3.10.100.10">
    <property type="entry name" value="Mannose-Binding Protein A, subunit A"/>
    <property type="match status" value="1"/>
</dbReference>
<dbReference type="SUPFAM" id="SSF56436">
    <property type="entry name" value="C-type lectin-like"/>
    <property type="match status" value="1"/>
</dbReference>
<feature type="transmembrane region" description="Helical" evidence="4">
    <location>
        <begin position="43"/>
        <end position="65"/>
    </location>
</feature>
<dbReference type="PROSITE" id="PS00615">
    <property type="entry name" value="C_TYPE_LECTIN_1"/>
    <property type="match status" value="1"/>
</dbReference>
<dbReference type="CDD" id="cd03590">
    <property type="entry name" value="CLECT_DC-SIGN_like"/>
    <property type="match status" value="1"/>
</dbReference>
<evidence type="ECO:0000313" key="7">
    <source>
        <dbReference type="Proteomes" id="UP000829720"/>
    </source>
</evidence>
<dbReference type="InterPro" id="IPR050111">
    <property type="entry name" value="C-type_lectin/snaclec_domain"/>
</dbReference>
<dbReference type="InterPro" id="IPR033989">
    <property type="entry name" value="CD209-like_CTLD"/>
</dbReference>
<dbReference type="InterPro" id="IPR001304">
    <property type="entry name" value="C-type_lectin-like"/>
</dbReference>
<reference evidence="6" key="1">
    <citation type="submission" date="2021-01" db="EMBL/GenBank/DDBJ databases">
        <authorList>
            <person name="Zahm M."/>
            <person name="Roques C."/>
            <person name="Cabau C."/>
            <person name="Klopp C."/>
            <person name="Donnadieu C."/>
            <person name="Jouanno E."/>
            <person name="Lampietro C."/>
            <person name="Louis A."/>
            <person name="Herpin A."/>
            <person name="Echchiki A."/>
            <person name="Berthelot C."/>
            <person name="Parey E."/>
            <person name="Roest-Crollius H."/>
            <person name="Braasch I."/>
            <person name="Postlethwait J."/>
            <person name="Bobe J."/>
            <person name="Montfort J."/>
            <person name="Bouchez O."/>
            <person name="Begum T."/>
            <person name="Mejri S."/>
            <person name="Adams A."/>
            <person name="Chen W.-J."/>
            <person name="Guiguen Y."/>
        </authorList>
    </citation>
    <scope>NUCLEOTIDE SEQUENCE</scope>
    <source>
        <tissue evidence="6">Blood</tissue>
    </source>
</reference>
<proteinExistence type="predicted"/>
<dbReference type="InterPro" id="IPR016187">
    <property type="entry name" value="CTDL_fold"/>
</dbReference>
<evidence type="ECO:0000313" key="6">
    <source>
        <dbReference type="EMBL" id="KAI1887302.1"/>
    </source>
</evidence>
<dbReference type="Pfam" id="PF00059">
    <property type="entry name" value="Lectin_C"/>
    <property type="match status" value="1"/>
</dbReference>